<dbReference type="Proteomes" id="UP001597024">
    <property type="component" value="Unassembled WGS sequence"/>
</dbReference>
<evidence type="ECO:0000313" key="1">
    <source>
        <dbReference type="EMBL" id="MFD0883564.1"/>
    </source>
</evidence>
<keyword evidence="2" id="KW-1185">Reference proteome</keyword>
<organism evidence="1 2">
    <name type="scientific">Streptosporangium algeriense</name>
    <dbReference type="NCBI Taxonomy" id="1682748"/>
    <lineage>
        <taxon>Bacteria</taxon>
        <taxon>Bacillati</taxon>
        <taxon>Actinomycetota</taxon>
        <taxon>Actinomycetes</taxon>
        <taxon>Streptosporangiales</taxon>
        <taxon>Streptosporangiaceae</taxon>
        <taxon>Streptosporangium</taxon>
    </lineage>
</organism>
<name>A0ABW3DIJ6_9ACTN</name>
<sequence length="151" mass="15787">MATYTVETNGDVALSAAIAKTIINVINSANGVVKLVELSVSFDGTTANAEPVTVELCKSTQATAGTSTSHTMAQNSGPTRTVQATAARNYTAEPTVLTVLKRWLVHPQAGLLIQFPLGREPMQVTGSQGLAVRCTAPAPVNVQGYMEIEEG</sequence>
<evidence type="ECO:0000313" key="2">
    <source>
        <dbReference type="Proteomes" id="UP001597024"/>
    </source>
</evidence>
<comment type="caution">
    <text evidence="1">The sequence shown here is derived from an EMBL/GenBank/DDBJ whole genome shotgun (WGS) entry which is preliminary data.</text>
</comment>
<gene>
    <name evidence="1" type="ORF">ACFQ08_03185</name>
</gene>
<dbReference type="EMBL" id="JBHTHX010000049">
    <property type="protein sequence ID" value="MFD0883564.1"/>
    <property type="molecule type" value="Genomic_DNA"/>
</dbReference>
<proteinExistence type="predicted"/>
<reference evidence="2" key="1">
    <citation type="journal article" date="2019" name="Int. J. Syst. Evol. Microbiol.">
        <title>The Global Catalogue of Microorganisms (GCM) 10K type strain sequencing project: providing services to taxonomists for standard genome sequencing and annotation.</title>
        <authorList>
            <consortium name="The Broad Institute Genomics Platform"/>
            <consortium name="The Broad Institute Genome Sequencing Center for Infectious Disease"/>
            <person name="Wu L."/>
            <person name="Ma J."/>
        </authorList>
    </citation>
    <scope>NUCLEOTIDE SEQUENCE [LARGE SCALE GENOMIC DNA]</scope>
    <source>
        <strain evidence="2">CCUG 62974</strain>
    </source>
</reference>
<protein>
    <submittedName>
        <fullName evidence="1">Uncharacterized protein</fullName>
    </submittedName>
</protein>
<accession>A0ABW3DIJ6</accession>